<evidence type="ECO:0000313" key="3">
    <source>
        <dbReference type="EMBL" id="CAB4187131.1"/>
    </source>
</evidence>
<reference evidence="2" key="1">
    <citation type="submission" date="2020-05" db="EMBL/GenBank/DDBJ databases">
        <authorList>
            <person name="Chiriac C."/>
            <person name="Salcher M."/>
            <person name="Ghai R."/>
            <person name="Kavagutti S V."/>
        </authorList>
    </citation>
    <scope>NUCLEOTIDE SEQUENCE</scope>
</reference>
<evidence type="ECO:0000313" key="2">
    <source>
        <dbReference type="EMBL" id="CAB4177908.1"/>
    </source>
</evidence>
<dbReference type="EMBL" id="LR796959">
    <property type="protein sequence ID" value="CAB4177908.1"/>
    <property type="molecule type" value="Genomic_DNA"/>
</dbReference>
<evidence type="ECO:0000313" key="1">
    <source>
        <dbReference type="EMBL" id="CAB4147745.1"/>
    </source>
</evidence>
<protein>
    <submittedName>
        <fullName evidence="2">Uncharacterized protein</fullName>
    </submittedName>
</protein>
<gene>
    <name evidence="2" type="ORF">UFOVP1011_8</name>
    <name evidence="3" type="ORF">UFOVP1162_56</name>
    <name evidence="4" type="ORF">UFOVP1611_3</name>
    <name evidence="1" type="ORF">UFOVP504_42</name>
</gene>
<dbReference type="EMBL" id="LR796485">
    <property type="protein sequence ID" value="CAB4147745.1"/>
    <property type="molecule type" value="Genomic_DNA"/>
</dbReference>
<sequence length="111" mass="11023">MAVISPANLGQGTLTAAAVAYATASGASKVIIKQATFTNTDTVARTITVYRVPSGGAAGVGNLIIQAQSLSAGQSYDPPSLKNMVLNPGETLQALASTAAVVNVFVSGLTA</sequence>
<accession>A0A6J5Q8V7</accession>
<proteinExistence type="predicted"/>
<dbReference type="EMBL" id="LR797101">
    <property type="protein sequence ID" value="CAB4187131.1"/>
    <property type="molecule type" value="Genomic_DNA"/>
</dbReference>
<organism evidence="2">
    <name type="scientific">uncultured Caudovirales phage</name>
    <dbReference type="NCBI Taxonomy" id="2100421"/>
    <lineage>
        <taxon>Viruses</taxon>
        <taxon>Duplodnaviria</taxon>
        <taxon>Heunggongvirae</taxon>
        <taxon>Uroviricota</taxon>
        <taxon>Caudoviricetes</taxon>
        <taxon>Peduoviridae</taxon>
        <taxon>Maltschvirus</taxon>
        <taxon>Maltschvirus maltsch</taxon>
    </lineage>
</organism>
<evidence type="ECO:0000313" key="4">
    <source>
        <dbReference type="EMBL" id="CAB4218200.1"/>
    </source>
</evidence>
<dbReference type="EMBL" id="LR797465">
    <property type="protein sequence ID" value="CAB4218200.1"/>
    <property type="molecule type" value="Genomic_DNA"/>
</dbReference>
<name>A0A6J5Q8V7_9CAUD</name>